<gene>
    <name evidence="1" type="ORF">LCGC14_0572310</name>
</gene>
<dbReference type="AlphaFoldDB" id="A0A0F9US43"/>
<dbReference type="EMBL" id="LAZR01000843">
    <property type="protein sequence ID" value="KKN56458.1"/>
    <property type="molecule type" value="Genomic_DNA"/>
</dbReference>
<reference evidence="1" key="1">
    <citation type="journal article" date="2015" name="Nature">
        <title>Complex archaea that bridge the gap between prokaryotes and eukaryotes.</title>
        <authorList>
            <person name="Spang A."/>
            <person name="Saw J.H."/>
            <person name="Jorgensen S.L."/>
            <person name="Zaremba-Niedzwiedzka K."/>
            <person name="Martijn J."/>
            <person name="Lind A.E."/>
            <person name="van Eijk R."/>
            <person name="Schleper C."/>
            <person name="Guy L."/>
            <person name="Ettema T.J."/>
        </authorList>
    </citation>
    <scope>NUCLEOTIDE SEQUENCE</scope>
</reference>
<evidence type="ECO:0000313" key="1">
    <source>
        <dbReference type="EMBL" id="KKN56458.1"/>
    </source>
</evidence>
<accession>A0A0F9US43</accession>
<name>A0A0F9US43_9ZZZZ</name>
<protein>
    <submittedName>
        <fullName evidence="1">Uncharacterized protein</fullName>
    </submittedName>
</protein>
<sequence>MAVSKTHKGWQFDKHNGRLNFYYEGTRVGHITASGMDLASGLDYTIDGVSASGGISNLDEAYDGGGSGSGRTITVDSNAVVLAGDEATQNIFVITNTAGTGALIDLTHTTTSSKDIDGTGSTWSVTGAGAAVFTTISGTTLTLSADIDMSASATGTYDIILKDSVADALSIRRASTDVIVFDTSTPRVTITPATTITGALTASSTITGGGILTISTGGASITGNTTITGDLTVTGTMDWGSSLTVDELILDTDGAALGATVCGLWRDNGGDASFQAIAGKAVKLLIAGTSEMEVGDSATIVNEAGANRDFRVESDNLEYALYVDGAKDSVVIGDNTDISDVDYRLMVGNVAKTLATGQSAALLYVAPTASTTEFTSGTHGYIATAYFAEPNITNAGGGTITTAATVYIADAPTEANSNNAALYIASGALTVLSGAVTLDGGDFLFNNLGADLNFRAESDNLQYALYVDGGKDCVVIGDNTDVSDVDVRLYVGNVAKTLLANQSAAILHVAPTASTTEAPSASTHGYIATAYFAEPNITEGTGDTTVAATVYIADAPTEAETDNDALYIASGDTTMASGSFTIKSGSIVLTSGNLTFTAASDVIIAAATGAALEISDASTKFYAIDTRVTTSAVTTHAFDISDYTLASDSAVVATGLSLAAHTLTYSGSNTVTTQLDTVVIGTRTVAGSAVTVNESNSLLLVAPTESGSITLVATSALRIVNSGGTPTNQYGIYIEDLTVGATLDVGIYLAGADSAAIYVAADPIHLADNVKLGFGTGTGVGAFDASIYYSNADLVIVPNDIGTGLVNIAGGIESSSAAEIIISVDNAAITVGTEGAMRVPFRATTDAAFNDAAGGDIDGCIGVQQDTDNGNLGTFEARVNGSWVSVATAGIEIQGKTLGSRKNPSNKWHDNQIVGEGLVDETICSTCGKKMKVGEPIVLYPNFERTDKNDGTSSLHCVFAHLACAK</sequence>
<proteinExistence type="predicted"/>
<comment type="caution">
    <text evidence="1">The sequence shown here is derived from an EMBL/GenBank/DDBJ whole genome shotgun (WGS) entry which is preliminary data.</text>
</comment>
<organism evidence="1">
    <name type="scientific">marine sediment metagenome</name>
    <dbReference type="NCBI Taxonomy" id="412755"/>
    <lineage>
        <taxon>unclassified sequences</taxon>
        <taxon>metagenomes</taxon>
        <taxon>ecological metagenomes</taxon>
    </lineage>
</organism>